<evidence type="ECO:0008006" key="3">
    <source>
        <dbReference type="Google" id="ProtNLM"/>
    </source>
</evidence>
<dbReference type="SUPFAM" id="SSF52540">
    <property type="entry name" value="P-loop containing nucleoside triphosphate hydrolases"/>
    <property type="match status" value="1"/>
</dbReference>
<dbReference type="Proteomes" id="UP001596152">
    <property type="component" value="Unassembled WGS sequence"/>
</dbReference>
<comment type="caution">
    <text evidence="1">The sequence shown here is derived from an EMBL/GenBank/DDBJ whole genome shotgun (WGS) entry which is preliminary data.</text>
</comment>
<proteinExistence type="predicted"/>
<dbReference type="RefSeq" id="WP_374035899.1">
    <property type="nucleotide sequence ID" value="NZ_CP169082.1"/>
</dbReference>
<keyword evidence="2" id="KW-1185">Reference proteome</keyword>
<protein>
    <recommendedName>
        <fullName evidence="3">Endonuclease Z1 domain-containing protein</fullName>
    </recommendedName>
</protein>
<sequence length="774" mass="86447">MNDAELERNITYYVDHLTGLCEVFNQAAEARAIDVRMDATKAIGAIDVNLGEIAPFWSRIDDTGVVHEAQLRTAVDCIEKLVRAPQRCGHVLGAMQSGKTTTSLTLQWAGPVLYLLTGSKHYPFYIISSQTSHEDQTIAELERFSAYYGNLEFRRVDGQPVEGIDAMFARSSTLSTYRKYVLRDEMEYVQPVAPLDDLVHRRVQGHKGVEQIVRLCHRANAQGYQPLMIIDEPQFGASDRIVKTDDGVSRRTCLLQQIFEDIEAALGTEWTDHRFVGLSATPFELNDLSEVWEVRQYLSSGYSGFNAFNGAAIDPSIQITPPDTIGLTGYAESVGQPFLADISMAAYDGSQAVFDRHVGKIGFEGDQDAYQEAVVAALRAALTTTLADYEAAEPGRVVGLCVRAFNDNARTEALIMRLGLDPERVEVIRYFGARANSLSIKKMIARRGRPDLPYVIFVTNRARMADAFPAEVRFFLDLAQKAQDLNALLQGLLGRACGYGKRSRVVLSDFNAQVVEAYTDTLGGYVLKPSRHSIAVNGGLRRGAPTGMIKLTRDMADQTVRDFFDLIDARVVEPNLKPGLKLSPTRASRASGDPGFRTAPILRIADQVGLFDHIERPDVRQVLFPRIRTHFQVARAQDVIQHTRHRGVPLRYQLDEAGDCRFTFRWSQRDAAAQGGAAGRAKGSRDKGQHMEPTVYVEKYDPVTGEIIPKDEEREGAWRAFMVTFPLRQLVQEFEVATIALPTDTSAFDSWLSEDERGQRAEEMWIRRRGRQPA</sequence>
<accession>A0ABW0FQA4</accession>
<evidence type="ECO:0000313" key="2">
    <source>
        <dbReference type="Proteomes" id="UP001596152"/>
    </source>
</evidence>
<dbReference type="InterPro" id="IPR027417">
    <property type="entry name" value="P-loop_NTPase"/>
</dbReference>
<reference evidence="2" key="1">
    <citation type="journal article" date="2019" name="Int. J. Syst. Evol. Microbiol.">
        <title>The Global Catalogue of Microorganisms (GCM) 10K type strain sequencing project: providing services to taxonomists for standard genome sequencing and annotation.</title>
        <authorList>
            <consortium name="The Broad Institute Genomics Platform"/>
            <consortium name="The Broad Institute Genome Sequencing Center for Infectious Disease"/>
            <person name="Wu L."/>
            <person name="Ma J."/>
        </authorList>
    </citation>
    <scope>NUCLEOTIDE SEQUENCE [LARGE SCALE GENOMIC DNA]</scope>
    <source>
        <strain evidence="2">JCM 12125</strain>
    </source>
</reference>
<dbReference type="EMBL" id="JBHSLF010000014">
    <property type="protein sequence ID" value="MFC5343564.1"/>
    <property type="molecule type" value="Genomic_DNA"/>
</dbReference>
<name>A0ABW0FQA4_9CAUL</name>
<organism evidence="1 2">
    <name type="scientific">Brevundimonas staleyi</name>
    <dbReference type="NCBI Taxonomy" id="74326"/>
    <lineage>
        <taxon>Bacteria</taxon>
        <taxon>Pseudomonadati</taxon>
        <taxon>Pseudomonadota</taxon>
        <taxon>Alphaproteobacteria</taxon>
        <taxon>Caulobacterales</taxon>
        <taxon>Caulobacteraceae</taxon>
        <taxon>Brevundimonas</taxon>
    </lineage>
</organism>
<gene>
    <name evidence="1" type="ORF">ACFPIE_06540</name>
</gene>
<evidence type="ECO:0000313" key="1">
    <source>
        <dbReference type="EMBL" id="MFC5343564.1"/>
    </source>
</evidence>